<reference evidence="1 2" key="1">
    <citation type="journal article" date="2017" name="Front. Microbiol.">
        <title>New Insights into the Diversity of the Genus Faecalibacterium.</title>
        <authorList>
            <person name="Benevides L."/>
            <person name="Burman S."/>
            <person name="Martin R."/>
            <person name="Robert V."/>
            <person name="Thomas M."/>
            <person name="Miquel S."/>
            <person name="Chain F."/>
            <person name="Sokol H."/>
            <person name="Bermudez-Humaran L.G."/>
            <person name="Morrison M."/>
            <person name="Langella P."/>
            <person name="Azevedo V.A."/>
            <person name="Chatel J.M."/>
            <person name="Soares S."/>
        </authorList>
    </citation>
    <scope>NUCLEOTIDE SEQUENCE [LARGE SCALE GENOMIC DNA]</scope>
    <source>
        <strain evidence="2">CNCM I-4540</strain>
    </source>
</reference>
<dbReference type="Pfam" id="PF09693">
    <property type="entry name" value="Phage_XkdX"/>
    <property type="match status" value="1"/>
</dbReference>
<proteinExistence type="predicted"/>
<evidence type="ECO:0000313" key="1">
    <source>
        <dbReference type="EMBL" id="PDX57360.1"/>
    </source>
</evidence>
<dbReference type="EMBL" id="NMTQ01000037">
    <property type="protein sequence ID" value="PDX57360.1"/>
    <property type="molecule type" value="Genomic_DNA"/>
</dbReference>
<dbReference type="Proteomes" id="UP000220752">
    <property type="component" value="Unassembled WGS sequence"/>
</dbReference>
<organism evidence="1 2">
    <name type="scientific">Faecalibacterium langellae</name>
    <dbReference type="NCBI Taxonomy" id="3435293"/>
    <lineage>
        <taxon>Bacteria</taxon>
        <taxon>Bacillati</taxon>
        <taxon>Bacillota</taxon>
        <taxon>Clostridia</taxon>
        <taxon>Eubacteriales</taxon>
        <taxon>Oscillospiraceae</taxon>
        <taxon>Faecalibacterium</taxon>
    </lineage>
</organism>
<comment type="caution">
    <text evidence="1">The sequence shown here is derived from an EMBL/GenBank/DDBJ whole genome shotgun (WGS) entry which is preliminary data.</text>
</comment>
<evidence type="ECO:0000313" key="2">
    <source>
        <dbReference type="Proteomes" id="UP000220752"/>
    </source>
</evidence>
<sequence length="55" mass="6093">MNIIWANRLIAGTKTWAEMPVSRRVGVKKVLAGRVNKGEITAEDYKNITGEAYTA</sequence>
<protein>
    <submittedName>
        <fullName evidence="1">XkdX family protein</fullName>
    </submittedName>
</protein>
<keyword evidence="2" id="KW-1185">Reference proteome</keyword>
<accession>A0A2A6Z7M0</accession>
<gene>
    <name evidence="1" type="ORF">CGS46_12610</name>
</gene>
<dbReference type="InterPro" id="IPR010022">
    <property type="entry name" value="XkdX"/>
</dbReference>
<name>A0A2A6Z7M0_9FIRM</name>
<dbReference type="AlphaFoldDB" id="A0A2A6Z7M0"/>